<name>A0A8S0XVH1_9FIRM</name>
<organism evidence="1">
    <name type="scientific">Acididesulfobacillus acetoxydans</name>
    <dbReference type="NCBI Taxonomy" id="1561005"/>
    <lineage>
        <taxon>Bacteria</taxon>
        <taxon>Bacillati</taxon>
        <taxon>Bacillota</taxon>
        <taxon>Clostridia</taxon>
        <taxon>Eubacteriales</taxon>
        <taxon>Peptococcaceae</taxon>
        <taxon>Acididesulfobacillus</taxon>
    </lineage>
</organism>
<dbReference type="EMBL" id="LR746496">
    <property type="protein sequence ID" value="CAA7600327.1"/>
    <property type="molecule type" value="Genomic_DNA"/>
</dbReference>
<dbReference type="KEGG" id="aacx:DEACI_0980"/>
<dbReference type="Proteomes" id="UP001071230">
    <property type="component" value="Unassembled WGS sequence"/>
</dbReference>
<dbReference type="Proteomes" id="UP000836597">
    <property type="component" value="Chromosome"/>
</dbReference>
<accession>A0A8S0XVH1</accession>
<sequence>MVTLGNLLNAQREISFGPSAVDTNPVFAKDRSRFGMEREEFAGICLRSYLNHRFQNPFSCASAT</sequence>
<dbReference type="EMBL" id="CDGJ01000015">
    <property type="protein sequence ID" value="CEJ06103.1"/>
    <property type="molecule type" value="Genomic_DNA"/>
</dbReference>
<protein>
    <submittedName>
        <fullName evidence="1">Uncharacterized protein</fullName>
    </submittedName>
</protein>
<gene>
    <name evidence="2" type="ORF">DEACI_0549</name>
    <name evidence="1" type="ORF">DEACI_0980</name>
</gene>
<reference evidence="1" key="2">
    <citation type="submission" date="2020-01" db="EMBL/GenBank/DDBJ databases">
        <authorList>
            <person name="Hornung B."/>
        </authorList>
    </citation>
    <scope>NUCLEOTIDE SEQUENCE</scope>
    <source>
        <strain evidence="1">PacBioINE</strain>
    </source>
</reference>
<evidence type="ECO:0000313" key="1">
    <source>
        <dbReference type="EMBL" id="CAA7600327.1"/>
    </source>
</evidence>
<dbReference type="AlphaFoldDB" id="A0A8S0XVH1"/>
<keyword evidence="3" id="KW-1185">Reference proteome</keyword>
<evidence type="ECO:0000313" key="2">
    <source>
        <dbReference type="EMBL" id="CEJ06103.1"/>
    </source>
</evidence>
<proteinExistence type="predicted"/>
<reference evidence="2" key="1">
    <citation type="submission" date="2014-11" db="EMBL/GenBank/DDBJ databases">
        <authorList>
            <person name="Hornung B.V."/>
        </authorList>
    </citation>
    <scope>NUCLEOTIDE SEQUENCE</scope>
    <source>
        <strain evidence="2">INE</strain>
    </source>
</reference>
<evidence type="ECO:0000313" key="3">
    <source>
        <dbReference type="Proteomes" id="UP001071230"/>
    </source>
</evidence>